<feature type="region of interest" description="Disordered" evidence="1">
    <location>
        <begin position="466"/>
        <end position="488"/>
    </location>
</feature>
<sequence>MALYHFRRWLKVPCPGRWHWHPRHPCRWLSSLKGAWAQALASSTSPPFIPRPCGPPRLSIPVISFMSPKRKAEDNQPARISLADLVHTLYREGTHRYAELAGVLAVNPEIVSWARSLLSTQPYGGPATPSDTPSPASGNVNDRLFGAGSKATPLPTAEREVQKYRKILPYPSSAGSPSIRLAVCADRPGPSGTPQENRGESSAPPDETNEEPETERRKRAKVKADSEYVNLGQENCWFELRKELAATRNDALDKLQALKVDPPSEQSAQAEVVNDISALHRKFRGKKAGHRFTVFRKRYDRWLTAKTLQRYYDAQSSAKSGQALQAVVVAKAVLGDQVSRMSDKQVQTKWKEESRKNKFWHRLVEEFGCAILQILSPRWTDENARNLSNKDVDAFISSVKNKWPSLRENTKDLSDMLSHFAETGSLPDERLCLELVSDGQIFSKSSAQLLSYSTQSGRASVVVAQQFDPPPSAPAPAPAADRPTTSDANASEMATMEDPMMPTMASEEFGAAHATADAADMAEVFQRLSPLLICSSENGDGYNTGPQTSQDMLSLFNLSPSSEHWNAVWQPNP</sequence>
<feature type="region of interest" description="Disordered" evidence="1">
    <location>
        <begin position="122"/>
        <end position="160"/>
    </location>
</feature>
<proteinExistence type="predicted"/>
<evidence type="ECO:0000256" key="1">
    <source>
        <dbReference type="SAM" id="MobiDB-lite"/>
    </source>
</evidence>
<dbReference type="AlphaFoldDB" id="A0A9Q8Q8V0"/>
<feature type="compositionally biased region" description="Low complexity" evidence="1">
    <location>
        <begin position="478"/>
        <end position="488"/>
    </location>
</feature>
<dbReference type="GeneID" id="72063372"/>
<accession>A0A9Q8Q8V0</accession>
<name>A0A9Q8Q8V0_9HYPO</name>
<dbReference type="KEGG" id="ptkz:JDV02_001409"/>
<gene>
    <name evidence="2" type="ORF">JDV02_001409</name>
</gene>
<dbReference type="RefSeq" id="XP_047838297.1">
    <property type="nucleotide sequence ID" value="XM_047982335.1"/>
</dbReference>
<feature type="region of interest" description="Disordered" evidence="1">
    <location>
        <begin position="182"/>
        <end position="223"/>
    </location>
</feature>
<dbReference type="OrthoDB" id="10472696at2759"/>
<feature type="compositionally biased region" description="Low complexity" evidence="1">
    <location>
        <begin position="124"/>
        <end position="138"/>
    </location>
</feature>
<dbReference type="Proteomes" id="UP000829364">
    <property type="component" value="Chromosome 1"/>
</dbReference>
<reference evidence="2" key="1">
    <citation type="submission" date="2021-11" db="EMBL/GenBank/DDBJ databases">
        <title>Purpureocillium_takamizusanense_genome.</title>
        <authorList>
            <person name="Nguyen N.-H."/>
        </authorList>
    </citation>
    <scope>NUCLEOTIDE SEQUENCE</scope>
    <source>
        <strain evidence="2">PT3</strain>
    </source>
</reference>
<evidence type="ECO:0000313" key="2">
    <source>
        <dbReference type="EMBL" id="UNI14816.1"/>
    </source>
</evidence>
<dbReference type="EMBL" id="CP086354">
    <property type="protein sequence ID" value="UNI14816.1"/>
    <property type="molecule type" value="Genomic_DNA"/>
</dbReference>
<protein>
    <submittedName>
        <fullName evidence="2">Uncharacterized protein</fullName>
    </submittedName>
</protein>
<organism evidence="2 3">
    <name type="scientific">Purpureocillium takamizusanense</name>
    <dbReference type="NCBI Taxonomy" id="2060973"/>
    <lineage>
        <taxon>Eukaryota</taxon>
        <taxon>Fungi</taxon>
        <taxon>Dikarya</taxon>
        <taxon>Ascomycota</taxon>
        <taxon>Pezizomycotina</taxon>
        <taxon>Sordariomycetes</taxon>
        <taxon>Hypocreomycetidae</taxon>
        <taxon>Hypocreales</taxon>
        <taxon>Ophiocordycipitaceae</taxon>
        <taxon>Purpureocillium</taxon>
    </lineage>
</organism>
<evidence type="ECO:0000313" key="3">
    <source>
        <dbReference type="Proteomes" id="UP000829364"/>
    </source>
</evidence>
<feature type="compositionally biased region" description="Pro residues" evidence="1">
    <location>
        <begin position="468"/>
        <end position="477"/>
    </location>
</feature>
<keyword evidence="3" id="KW-1185">Reference proteome</keyword>